<accession>A0A1F8AEB1</accession>
<evidence type="ECO:0000313" key="6">
    <source>
        <dbReference type="EMBL" id="OGM49668.1"/>
    </source>
</evidence>
<dbReference type="EMBL" id="LYCR01000007">
    <property type="protein sequence ID" value="OGM49668.1"/>
    <property type="molecule type" value="Genomic_DNA"/>
</dbReference>
<dbReference type="Proteomes" id="UP000179179">
    <property type="component" value="Unassembled WGS sequence"/>
</dbReference>
<dbReference type="OrthoDB" id="2789670at2759"/>
<dbReference type="InterPro" id="IPR001128">
    <property type="entry name" value="Cyt_P450"/>
</dbReference>
<comment type="cofactor">
    <cofactor evidence="1">
        <name>heme</name>
        <dbReference type="ChEBI" id="CHEBI:30413"/>
    </cofactor>
</comment>
<evidence type="ECO:0000256" key="1">
    <source>
        <dbReference type="ARBA" id="ARBA00001971"/>
    </source>
</evidence>
<dbReference type="GO" id="GO:0005506">
    <property type="term" value="F:iron ion binding"/>
    <property type="evidence" value="ECO:0007669"/>
    <property type="project" value="InterPro"/>
</dbReference>
<keyword evidence="4" id="KW-0560">Oxidoreductase</keyword>
<gene>
    <name evidence="6" type="ORF">ABOM_001832</name>
</gene>
<dbReference type="AlphaFoldDB" id="A0A1F8AEB1"/>
<evidence type="ECO:0000256" key="4">
    <source>
        <dbReference type="ARBA" id="ARBA00023002"/>
    </source>
</evidence>
<name>A0A1F8AEB1_9EURO</name>
<dbReference type="CDD" id="cd20615">
    <property type="entry name" value="CYP_GliC-like"/>
    <property type="match status" value="1"/>
</dbReference>
<sequence>MGSMFSATVFVISNDFKDSQGLKIKQLKKDTRYRRFSHGHQLSQEGRKLAGEEPYLIQNGWWTRELVITHPDHLREFYRKDAKDHKKPINMNLGDYFGRLLGQCLGLQGGQQWAVMRAHFEPEFSHLASVNMADIFAMEIERWALGLSKGRDLHQQEATLGSFHRNPTDACRYLPFRLTGLTVYGDALDAETYQDLVHLNDLHEQVMLDAFFGRLTVSKIFNILPTQSRRRLDTFKATWEKLNLDIIAKARTKKLHCPAERIYKGVESGKMSKFEFLETMNELLFTNIDVTSTVIACLLINIAANQSFQSSLREEITAKQSQPSYNLSDYVLEKDTLLHYAAMESVRMSPALWFSLPEKTAAEKIIGGYRIPAQTPAVIDWKRLNTTPAIWGSDGERFRPERFADVSPMAYRYGLLRFGIGRGRCLGKNIADMMLKMVTVAIVQRYFMTPAGKEKGTRQDRFTVTSEGEIEFTPIRSPTACA</sequence>
<dbReference type="Pfam" id="PF00067">
    <property type="entry name" value="p450"/>
    <property type="match status" value="1"/>
</dbReference>
<proteinExistence type="inferred from homology"/>
<dbReference type="InterPro" id="IPR050121">
    <property type="entry name" value="Cytochrome_P450_monoxygenase"/>
</dbReference>
<dbReference type="GeneID" id="34445222"/>
<comment type="caution">
    <text evidence="6">The sequence shown here is derived from an EMBL/GenBank/DDBJ whole genome shotgun (WGS) entry which is preliminary data.</text>
</comment>
<evidence type="ECO:0000256" key="3">
    <source>
        <dbReference type="ARBA" id="ARBA00022723"/>
    </source>
</evidence>
<dbReference type="GO" id="GO:0016705">
    <property type="term" value="F:oxidoreductase activity, acting on paired donors, with incorporation or reduction of molecular oxygen"/>
    <property type="evidence" value="ECO:0007669"/>
    <property type="project" value="InterPro"/>
</dbReference>
<dbReference type="PANTHER" id="PTHR24305:SF235">
    <property type="entry name" value="CYTOCHROME P450 MONOOXYGENASE APDB-RELATED"/>
    <property type="match status" value="1"/>
</dbReference>
<dbReference type="SUPFAM" id="SSF48264">
    <property type="entry name" value="Cytochrome P450"/>
    <property type="match status" value="1"/>
</dbReference>
<dbReference type="GO" id="GO:0004497">
    <property type="term" value="F:monooxygenase activity"/>
    <property type="evidence" value="ECO:0007669"/>
    <property type="project" value="InterPro"/>
</dbReference>
<dbReference type="STRING" id="109264.A0A1F8AEB1"/>
<protein>
    <submittedName>
        <fullName evidence="6">Cytochrome P450 CYP5293A1</fullName>
    </submittedName>
</protein>
<keyword evidence="7" id="KW-1185">Reference proteome</keyword>
<reference evidence="6 7" key="1">
    <citation type="journal article" date="2016" name="Genome Biol. Evol.">
        <title>Draft genome sequence of an aflatoxigenic Aspergillus species, A. bombycis.</title>
        <authorList>
            <person name="Moore G.G."/>
            <person name="Mack B.M."/>
            <person name="Beltz S.B."/>
            <person name="Gilbert M.K."/>
        </authorList>
    </citation>
    <scope>NUCLEOTIDE SEQUENCE [LARGE SCALE GENOMIC DNA]</scope>
    <source>
        <strain evidence="7">NRRL 26010</strain>
    </source>
</reference>
<evidence type="ECO:0000313" key="7">
    <source>
        <dbReference type="Proteomes" id="UP000179179"/>
    </source>
</evidence>
<keyword evidence="3" id="KW-0479">Metal-binding</keyword>
<organism evidence="6 7">
    <name type="scientific">Aspergillus bombycis</name>
    <dbReference type="NCBI Taxonomy" id="109264"/>
    <lineage>
        <taxon>Eukaryota</taxon>
        <taxon>Fungi</taxon>
        <taxon>Dikarya</taxon>
        <taxon>Ascomycota</taxon>
        <taxon>Pezizomycotina</taxon>
        <taxon>Eurotiomycetes</taxon>
        <taxon>Eurotiomycetidae</taxon>
        <taxon>Eurotiales</taxon>
        <taxon>Aspergillaceae</taxon>
        <taxon>Aspergillus</taxon>
    </lineage>
</organism>
<dbReference type="InterPro" id="IPR036396">
    <property type="entry name" value="Cyt_P450_sf"/>
</dbReference>
<keyword evidence="5" id="KW-0408">Iron</keyword>
<dbReference type="RefSeq" id="XP_022393385.1">
    <property type="nucleotide sequence ID" value="XM_022528962.1"/>
</dbReference>
<comment type="similarity">
    <text evidence="2">Belongs to the cytochrome P450 family.</text>
</comment>
<evidence type="ECO:0000256" key="2">
    <source>
        <dbReference type="ARBA" id="ARBA00010617"/>
    </source>
</evidence>
<dbReference type="PANTHER" id="PTHR24305">
    <property type="entry name" value="CYTOCHROME P450"/>
    <property type="match status" value="1"/>
</dbReference>
<dbReference type="GO" id="GO:0044550">
    <property type="term" value="P:secondary metabolite biosynthetic process"/>
    <property type="evidence" value="ECO:0007669"/>
    <property type="project" value="UniProtKB-ARBA"/>
</dbReference>
<dbReference type="GO" id="GO:0020037">
    <property type="term" value="F:heme binding"/>
    <property type="evidence" value="ECO:0007669"/>
    <property type="project" value="InterPro"/>
</dbReference>
<dbReference type="Gene3D" id="1.10.630.10">
    <property type="entry name" value="Cytochrome P450"/>
    <property type="match status" value="1"/>
</dbReference>
<evidence type="ECO:0000256" key="5">
    <source>
        <dbReference type="ARBA" id="ARBA00023004"/>
    </source>
</evidence>